<dbReference type="PANTHER" id="PTHR33710:SF71">
    <property type="entry name" value="ENDONUCLEASE_EXONUCLEASE_PHOSPHATASE DOMAIN-CONTAINING PROTEIN"/>
    <property type="match status" value="1"/>
</dbReference>
<protein>
    <recommendedName>
        <fullName evidence="1">Endonuclease/exonuclease/phosphatase domain-containing protein</fullName>
    </recommendedName>
</protein>
<comment type="caution">
    <text evidence="2">The sequence shown here is derived from an EMBL/GenBank/DDBJ whole genome shotgun (WGS) entry which is preliminary data.</text>
</comment>
<dbReference type="GO" id="GO:0003824">
    <property type="term" value="F:catalytic activity"/>
    <property type="evidence" value="ECO:0007669"/>
    <property type="project" value="InterPro"/>
</dbReference>
<gene>
    <name evidence="2" type="ORF">Dsin_011899</name>
</gene>
<dbReference type="Proteomes" id="UP001281410">
    <property type="component" value="Unassembled WGS sequence"/>
</dbReference>
<reference evidence="2" key="1">
    <citation type="journal article" date="2023" name="Plant J.">
        <title>Genome sequences and population genomics provide insights into the demographic history, inbreeding, and mutation load of two 'living fossil' tree species of Dipteronia.</title>
        <authorList>
            <person name="Feng Y."/>
            <person name="Comes H.P."/>
            <person name="Chen J."/>
            <person name="Zhu S."/>
            <person name="Lu R."/>
            <person name="Zhang X."/>
            <person name="Li P."/>
            <person name="Qiu J."/>
            <person name="Olsen K.M."/>
            <person name="Qiu Y."/>
        </authorList>
    </citation>
    <scope>NUCLEOTIDE SEQUENCE</scope>
    <source>
        <strain evidence="2">NBL</strain>
    </source>
</reference>
<evidence type="ECO:0000259" key="1">
    <source>
        <dbReference type="Pfam" id="PF03372"/>
    </source>
</evidence>
<dbReference type="SUPFAM" id="SSF56219">
    <property type="entry name" value="DNase I-like"/>
    <property type="match status" value="1"/>
</dbReference>
<sequence length="236" mass="27097">MIVRRSLWQSLRDLVSLVTSSWLVVGDFNAVLGTHEYLGLCSPPRSSCEDFSSVIEDCDLIGVRSQGARFTWARGHYPRTRIERRLDRALVSEGCILCWLDISCVAIPRRFSDHCPSVIRLSDIETISPMPFRFQSMWLDHPDFMALVRRIWSSSFVGTPPRVVINKLKLLKNALKTWNWEVFGDLNSNITRKSAELQSIQLQMSNLGFSEELFLAVSRVHHGLDVLLRRQECFLS</sequence>
<dbReference type="Pfam" id="PF03372">
    <property type="entry name" value="Exo_endo_phos"/>
    <property type="match status" value="1"/>
</dbReference>
<dbReference type="EMBL" id="JANJYJ010000004">
    <property type="protein sequence ID" value="KAK3217929.1"/>
    <property type="molecule type" value="Genomic_DNA"/>
</dbReference>
<dbReference type="PANTHER" id="PTHR33710">
    <property type="entry name" value="BNAC02G09200D PROTEIN"/>
    <property type="match status" value="1"/>
</dbReference>
<dbReference type="AlphaFoldDB" id="A0AAE0E7N5"/>
<name>A0AAE0E7N5_9ROSI</name>
<organism evidence="2 3">
    <name type="scientific">Dipteronia sinensis</name>
    <dbReference type="NCBI Taxonomy" id="43782"/>
    <lineage>
        <taxon>Eukaryota</taxon>
        <taxon>Viridiplantae</taxon>
        <taxon>Streptophyta</taxon>
        <taxon>Embryophyta</taxon>
        <taxon>Tracheophyta</taxon>
        <taxon>Spermatophyta</taxon>
        <taxon>Magnoliopsida</taxon>
        <taxon>eudicotyledons</taxon>
        <taxon>Gunneridae</taxon>
        <taxon>Pentapetalae</taxon>
        <taxon>rosids</taxon>
        <taxon>malvids</taxon>
        <taxon>Sapindales</taxon>
        <taxon>Sapindaceae</taxon>
        <taxon>Hippocastanoideae</taxon>
        <taxon>Acereae</taxon>
        <taxon>Dipteronia</taxon>
    </lineage>
</organism>
<evidence type="ECO:0000313" key="2">
    <source>
        <dbReference type="EMBL" id="KAK3217929.1"/>
    </source>
</evidence>
<keyword evidence="3" id="KW-1185">Reference proteome</keyword>
<dbReference type="InterPro" id="IPR005135">
    <property type="entry name" value="Endo/exonuclease/phosphatase"/>
</dbReference>
<feature type="domain" description="Endonuclease/exonuclease/phosphatase" evidence="1">
    <location>
        <begin position="18"/>
        <end position="114"/>
    </location>
</feature>
<evidence type="ECO:0000313" key="3">
    <source>
        <dbReference type="Proteomes" id="UP001281410"/>
    </source>
</evidence>
<accession>A0AAE0E7N5</accession>
<dbReference type="InterPro" id="IPR036691">
    <property type="entry name" value="Endo/exonu/phosph_ase_sf"/>
</dbReference>
<dbReference type="Gene3D" id="3.60.10.10">
    <property type="entry name" value="Endonuclease/exonuclease/phosphatase"/>
    <property type="match status" value="1"/>
</dbReference>
<proteinExistence type="predicted"/>